<evidence type="ECO:0000313" key="4">
    <source>
        <dbReference type="Proteomes" id="UP000642509"/>
    </source>
</evidence>
<dbReference type="Proteomes" id="UP000642509">
    <property type="component" value="Unassembled WGS sequence"/>
</dbReference>
<dbReference type="Pfam" id="PF13340">
    <property type="entry name" value="DUF4096"/>
    <property type="match status" value="1"/>
</dbReference>
<comment type="caution">
    <text evidence="3">The sequence shown here is derived from an EMBL/GenBank/DDBJ whole genome shotgun (WGS) entry which is preliminary data.</text>
</comment>
<dbReference type="InterPro" id="IPR052909">
    <property type="entry name" value="Transposase_6_like"/>
</dbReference>
<accession>A0ABQ2MAZ3</accession>
<reference evidence="4" key="1">
    <citation type="journal article" date="2019" name="Int. J. Syst. Evol. Microbiol.">
        <title>The Global Catalogue of Microorganisms (GCM) 10K type strain sequencing project: providing services to taxonomists for standard genome sequencing and annotation.</title>
        <authorList>
            <consortium name="The Broad Institute Genomics Platform"/>
            <consortium name="The Broad Institute Genome Sequencing Center for Infectious Disease"/>
            <person name="Wu L."/>
            <person name="Ma J."/>
        </authorList>
    </citation>
    <scope>NUCLEOTIDE SEQUENCE [LARGE SCALE GENOMIC DNA]</scope>
    <source>
        <strain evidence="4">CGMCC 1.7064</strain>
    </source>
</reference>
<keyword evidence="4" id="KW-1185">Reference proteome</keyword>
<evidence type="ECO:0000313" key="3">
    <source>
        <dbReference type="EMBL" id="GGO48966.1"/>
    </source>
</evidence>
<feature type="domain" description="Insertion element IS402-like" evidence="2">
    <location>
        <begin position="7"/>
        <end position="78"/>
    </location>
</feature>
<proteinExistence type="predicted"/>
<feature type="region of interest" description="Disordered" evidence="1">
    <location>
        <begin position="110"/>
        <end position="130"/>
    </location>
</feature>
<sequence>MTRTEALTDEQWALIEPLMPSATGAGRPFRDHRVVVEGIIYRYRTGIAWRDVPECFGPWQTIWKRHRRFSGDGTWDAILTALLGHADAAGLIDWEVSVDSTINRAHQHATNLTRSTGGPDELHETAPGAA</sequence>
<dbReference type="EMBL" id="BMLQ01000010">
    <property type="protein sequence ID" value="GGO48966.1"/>
    <property type="molecule type" value="Genomic_DNA"/>
</dbReference>
<dbReference type="PANTHER" id="PTHR46637:SF1">
    <property type="entry name" value="BLL5188 PROTEIN"/>
    <property type="match status" value="1"/>
</dbReference>
<organism evidence="3 4">
    <name type="scientific">Citricoccus zhacaiensis</name>
    <dbReference type="NCBI Taxonomy" id="489142"/>
    <lineage>
        <taxon>Bacteria</taxon>
        <taxon>Bacillati</taxon>
        <taxon>Actinomycetota</taxon>
        <taxon>Actinomycetes</taxon>
        <taxon>Micrococcales</taxon>
        <taxon>Micrococcaceae</taxon>
        <taxon>Citricoccus</taxon>
    </lineage>
</organism>
<dbReference type="PANTHER" id="PTHR46637">
    <property type="entry name" value="TIS1421-TRANSPOSASE PROTEIN A"/>
    <property type="match status" value="1"/>
</dbReference>
<protein>
    <recommendedName>
        <fullName evidence="2">Insertion element IS402-like domain-containing protein</fullName>
    </recommendedName>
</protein>
<evidence type="ECO:0000259" key="2">
    <source>
        <dbReference type="Pfam" id="PF13340"/>
    </source>
</evidence>
<dbReference type="InterPro" id="IPR025161">
    <property type="entry name" value="IS402-like_dom"/>
</dbReference>
<gene>
    <name evidence="3" type="ORF">GCM10010977_29790</name>
</gene>
<evidence type="ECO:0000256" key="1">
    <source>
        <dbReference type="SAM" id="MobiDB-lite"/>
    </source>
</evidence>
<name>A0ABQ2MAZ3_9MICC</name>
<dbReference type="NCBIfam" id="NF033580">
    <property type="entry name" value="transpos_IS5_3"/>
    <property type="match status" value="1"/>
</dbReference>